<dbReference type="EMBL" id="WWSC01000018">
    <property type="protein sequence ID" value="MZK42586.1"/>
    <property type="molecule type" value="Genomic_DNA"/>
</dbReference>
<sequence>MGKRIICGCVVLGIVACLIGCQKSDNYELMKESKQQVLPIYEKKDAEVQGEKCALETLQDVYKSDYILEEWKIEKIGEPGGIFCNDEAVLISDKKTDCIFEVDYAGNILKEVGGTGSGEGEFISPSAITMCNEKIYVLDQGNNRIQVLDKELDYIEEIKLKNTQSTDPNYIPEVLSVNQESIYVTGVSLENPVVDKYTDGKLKEIGSNFIGSIYSCNNQIYLINSMVRYYDEANDSFGALTSCPEWLMTIKDNKLKKLCELPNGLNISSFLLTDRGIICVSCAGAAVYRLSENGKYEETITYIDGLEDEEIPQISINEKEEYFIVMPNARKIFKCFKGEN</sequence>
<evidence type="ECO:0000313" key="4">
    <source>
        <dbReference type="Proteomes" id="UP000472916"/>
    </source>
</evidence>
<dbReference type="SUPFAM" id="SSF63825">
    <property type="entry name" value="YWTD domain"/>
    <property type="match status" value="1"/>
</dbReference>
<evidence type="ECO:0000256" key="2">
    <source>
        <dbReference type="PROSITE-ProRule" id="PRU00504"/>
    </source>
</evidence>
<dbReference type="AlphaFoldDB" id="A0A6L8S4N9"/>
<evidence type="ECO:0008006" key="5">
    <source>
        <dbReference type="Google" id="ProtNLM"/>
    </source>
</evidence>
<comment type="caution">
    <text evidence="3">The sequence shown here is derived from an EMBL/GenBank/DDBJ whole genome shotgun (WGS) entry which is preliminary data.</text>
</comment>
<evidence type="ECO:0000256" key="1">
    <source>
        <dbReference type="ARBA" id="ARBA00022737"/>
    </source>
</evidence>
<dbReference type="PROSITE" id="PS51257">
    <property type="entry name" value="PROKAR_LIPOPROTEIN"/>
    <property type="match status" value="1"/>
</dbReference>
<dbReference type="PROSITE" id="PS51125">
    <property type="entry name" value="NHL"/>
    <property type="match status" value="1"/>
</dbReference>
<accession>A0A6L8S4N9</accession>
<gene>
    <name evidence="3" type="ORF">GT528_13025</name>
</gene>
<protein>
    <recommendedName>
        <fullName evidence="5">NHL repeat protein</fullName>
    </recommendedName>
</protein>
<evidence type="ECO:0000313" key="3">
    <source>
        <dbReference type="EMBL" id="MZK42586.1"/>
    </source>
</evidence>
<proteinExistence type="predicted"/>
<dbReference type="Proteomes" id="UP000472916">
    <property type="component" value="Unassembled WGS sequence"/>
</dbReference>
<keyword evidence="1" id="KW-0677">Repeat</keyword>
<dbReference type="Gene3D" id="2.120.10.30">
    <property type="entry name" value="TolB, C-terminal domain"/>
    <property type="match status" value="1"/>
</dbReference>
<dbReference type="Pfam" id="PF17170">
    <property type="entry name" value="DUF5128"/>
    <property type="match status" value="1"/>
</dbReference>
<reference evidence="3 4" key="1">
    <citation type="journal article" date="2019" name="Nat. Med.">
        <title>A library of human gut bacterial isolates paired with longitudinal multiomics data enables mechanistic microbiome research.</title>
        <authorList>
            <person name="Poyet M."/>
            <person name="Groussin M."/>
            <person name="Gibbons S.M."/>
            <person name="Avila-Pacheco J."/>
            <person name="Jiang X."/>
            <person name="Kearney S.M."/>
            <person name="Perrotta A.R."/>
            <person name="Berdy B."/>
            <person name="Zhao S."/>
            <person name="Lieberman T.D."/>
            <person name="Swanson P.K."/>
            <person name="Smith M."/>
            <person name="Roesemann S."/>
            <person name="Alexander J.E."/>
            <person name="Rich S.A."/>
            <person name="Livny J."/>
            <person name="Vlamakis H."/>
            <person name="Clish C."/>
            <person name="Bullock K."/>
            <person name="Deik A."/>
            <person name="Scott J."/>
            <person name="Pierce K.A."/>
            <person name="Xavier R.J."/>
            <person name="Alm E.J."/>
        </authorList>
    </citation>
    <scope>NUCLEOTIDE SEQUENCE [LARGE SCALE GENOMIC DNA]</scope>
    <source>
        <strain evidence="3 4">BIOML-A6</strain>
    </source>
</reference>
<organism evidence="3 4">
    <name type="scientific">Dorea longicatena</name>
    <dbReference type="NCBI Taxonomy" id="88431"/>
    <lineage>
        <taxon>Bacteria</taxon>
        <taxon>Bacillati</taxon>
        <taxon>Bacillota</taxon>
        <taxon>Clostridia</taxon>
        <taxon>Lachnospirales</taxon>
        <taxon>Lachnospiraceae</taxon>
        <taxon>Dorea</taxon>
    </lineage>
</organism>
<feature type="repeat" description="NHL" evidence="2">
    <location>
        <begin position="109"/>
        <end position="151"/>
    </location>
</feature>
<dbReference type="InterPro" id="IPR011042">
    <property type="entry name" value="6-blade_b-propeller_TolB-like"/>
</dbReference>
<name>A0A6L8S4N9_9FIRM</name>
<dbReference type="RefSeq" id="WP_118377641.1">
    <property type="nucleotide sequence ID" value="NZ_QRXO01000001.1"/>
</dbReference>
<dbReference type="InterPro" id="IPR001258">
    <property type="entry name" value="NHL_repeat"/>
</dbReference>